<feature type="signal peptide" evidence="2">
    <location>
        <begin position="1"/>
        <end position="25"/>
    </location>
</feature>
<name>A0ABN3BJI2_9MICC</name>
<proteinExistence type="predicted"/>
<evidence type="ECO:0000256" key="2">
    <source>
        <dbReference type="SAM" id="SignalP"/>
    </source>
</evidence>
<accession>A0ABN3BJI2</accession>
<feature type="chain" id="PRO_5047479542" description="DUF4352 domain-containing protein" evidence="2">
    <location>
        <begin position="26"/>
        <end position="206"/>
    </location>
</feature>
<dbReference type="EMBL" id="BAAAQW010000002">
    <property type="protein sequence ID" value="GAA2197086.1"/>
    <property type="molecule type" value="Genomic_DNA"/>
</dbReference>
<evidence type="ECO:0000313" key="3">
    <source>
        <dbReference type="EMBL" id="GAA2197086.1"/>
    </source>
</evidence>
<dbReference type="Gene3D" id="2.60.40.1240">
    <property type="match status" value="1"/>
</dbReference>
<sequence>MNKILAASAVLTGALLLSACGSTGAGTPSSAPTVAPAAAGGSAQATSAPSSAAAAPEAAQSSRGNLVKAVGEPASQTYNGETVATFVAAAIEPAAGCTAQFASAPKNGQIVVATFNVETTAALSKTISKNFSLNMFGWKAVAGNGTTVNGNPVAIMCLDSAEQLPSTMGPGEKATGKIAFDVPAGAGTLVYTAPGAPAGWEWSYGK</sequence>
<evidence type="ECO:0008006" key="5">
    <source>
        <dbReference type="Google" id="ProtNLM"/>
    </source>
</evidence>
<organism evidence="3 4">
    <name type="scientific">Sinomonas flava</name>
    <dbReference type="NCBI Taxonomy" id="496857"/>
    <lineage>
        <taxon>Bacteria</taxon>
        <taxon>Bacillati</taxon>
        <taxon>Actinomycetota</taxon>
        <taxon>Actinomycetes</taxon>
        <taxon>Micrococcales</taxon>
        <taxon>Micrococcaceae</taxon>
        <taxon>Sinomonas</taxon>
    </lineage>
</organism>
<evidence type="ECO:0000313" key="4">
    <source>
        <dbReference type="Proteomes" id="UP001500432"/>
    </source>
</evidence>
<evidence type="ECO:0000256" key="1">
    <source>
        <dbReference type="ARBA" id="ARBA00022729"/>
    </source>
</evidence>
<reference evidence="3 4" key="1">
    <citation type="journal article" date="2019" name="Int. J. Syst. Evol. Microbiol.">
        <title>The Global Catalogue of Microorganisms (GCM) 10K type strain sequencing project: providing services to taxonomists for standard genome sequencing and annotation.</title>
        <authorList>
            <consortium name="The Broad Institute Genomics Platform"/>
            <consortium name="The Broad Institute Genome Sequencing Center for Infectious Disease"/>
            <person name="Wu L."/>
            <person name="Ma J."/>
        </authorList>
    </citation>
    <scope>NUCLEOTIDE SEQUENCE [LARGE SCALE GENOMIC DNA]</scope>
    <source>
        <strain evidence="3 4">JCM 16034</strain>
    </source>
</reference>
<dbReference type="RefSeq" id="WP_344298101.1">
    <property type="nucleotide sequence ID" value="NZ_BAAAQW010000002.1"/>
</dbReference>
<dbReference type="Proteomes" id="UP001500432">
    <property type="component" value="Unassembled WGS sequence"/>
</dbReference>
<keyword evidence="1 2" id="KW-0732">Signal</keyword>
<comment type="caution">
    <text evidence="3">The sequence shown here is derived from an EMBL/GenBank/DDBJ whole genome shotgun (WGS) entry which is preliminary data.</text>
</comment>
<keyword evidence="4" id="KW-1185">Reference proteome</keyword>
<protein>
    <recommendedName>
        <fullName evidence="5">DUF4352 domain-containing protein</fullName>
    </recommendedName>
</protein>
<dbReference type="InterPro" id="IPR029050">
    <property type="entry name" value="Immunoprotect_excell_Ig-like"/>
</dbReference>
<dbReference type="PROSITE" id="PS51257">
    <property type="entry name" value="PROKAR_LIPOPROTEIN"/>
    <property type="match status" value="1"/>
</dbReference>
<gene>
    <name evidence="3" type="ORF">GCM10009849_04690</name>
</gene>